<name>A0A497EK18_9CREN</name>
<dbReference type="GO" id="GO:0005737">
    <property type="term" value="C:cytoplasm"/>
    <property type="evidence" value="ECO:0007669"/>
    <property type="project" value="InterPro"/>
</dbReference>
<evidence type="ECO:0000259" key="1">
    <source>
        <dbReference type="SMART" id="SM00946"/>
    </source>
</evidence>
<dbReference type="SMART" id="SM00946">
    <property type="entry name" value="ProRS-C_1"/>
    <property type="match status" value="1"/>
</dbReference>
<reference evidence="2 3" key="1">
    <citation type="submission" date="2018-06" db="EMBL/GenBank/DDBJ databases">
        <title>Extensive metabolic versatility and redundancy in microbially diverse, dynamic hydrothermal sediments.</title>
        <authorList>
            <person name="Dombrowski N."/>
            <person name="Teske A."/>
            <person name="Baker B.J."/>
        </authorList>
    </citation>
    <scope>NUCLEOTIDE SEQUENCE [LARGE SCALE GENOMIC DNA]</scope>
    <source>
        <strain evidence="2">B66_G16</strain>
    </source>
</reference>
<sequence>MARRDTGERIKVKTNEVVSCVEKLSGEILEHLKRRAENFFSQRIVRARSREEVIESLNNGKVVIMDFCGRECCANEMKEVTHGGKVRGSIVECCGVSVENENAQGECAWCGRESKQVVYVAKAY</sequence>
<evidence type="ECO:0000313" key="2">
    <source>
        <dbReference type="EMBL" id="RLE45696.1"/>
    </source>
</evidence>
<dbReference type="Pfam" id="PF09180">
    <property type="entry name" value="ProRS-C_1"/>
    <property type="match status" value="1"/>
</dbReference>
<dbReference type="EMBL" id="QMQV01000236">
    <property type="protein sequence ID" value="RLE45696.1"/>
    <property type="molecule type" value="Genomic_DNA"/>
</dbReference>
<evidence type="ECO:0000313" key="3">
    <source>
        <dbReference type="Proteomes" id="UP000278475"/>
    </source>
</evidence>
<proteinExistence type="predicted"/>
<organism evidence="2 3">
    <name type="scientific">Thermoproteota archaeon</name>
    <dbReference type="NCBI Taxonomy" id="2056631"/>
    <lineage>
        <taxon>Archaea</taxon>
        <taxon>Thermoproteota</taxon>
    </lineage>
</organism>
<dbReference type="GO" id="GO:0006433">
    <property type="term" value="P:prolyl-tRNA aminoacylation"/>
    <property type="evidence" value="ECO:0007669"/>
    <property type="project" value="InterPro"/>
</dbReference>
<dbReference type="GO" id="GO:0004827">
    <property type="term" value="F:proline-tRNA ligase activity"/>
    <property type="evidence" value="ECO:0007669"/>
    <property type="project" value="InterPro"/>
</dbReference>
<feature type="domain" description="Proline-tRNA ligase class II C-terminal" evidence="1">
    <location>
        <begin position="50"/>
        <end position="124"/>
    </location>
</feature>
<dbReference type="InterPro" id="IPR017449">
    <property type="entry name" value="Pro-tRNA_synth_II"/>
</dbReference>
<dbReference type="InterPro" id="IPR016061">
    <property type="entry name" value="Pro-tRNA_ligase_II_C"/>
</dbReference>
<dbReference type="SUPFAM" id="SSF64586">
    <property type="entry name" value="C-terminal domain of ProRS"/>
    <property type="match status" value="1"/>
</dbReference>
<protein>
    <recommendedName>
        <fullName evidence="1">Proline-tRNA ligase class II C-terminal domain-containing protein</fullName>
    </recommendedName>
</protein>
<dbReference type="Gene3D" id="3.30.110.30">
    <property type="entry name" value="C-terminal domain of ProRS"/>
    <property type="match status" value="1"/>
</dbReference>
<dbReference type="GO" id="GO:0005524">
    <property type="term" value="F:ATP binding"/>
    <property type="evidence" value="ECO:0007669"/>
    <property type="project" value="InterPro"/>
</dbReference>
<dbReference type="AlphaFoldDB" id="A0A497EK18"/>
<comment type="caution">
    <text evidence="2">The sequence shown here is derived from an EMBL/GenBank/DDBJ whole genome shotgun (WGS) entry which is preliminary data.</text>
</comment>
<accession>A0A497EK18</accession>
<gene>
    <name evidence="2" type="ORF">DRJ31_10945</name>
</gene>
<dbReference type="Proteomes" id="UP000278475">
    <property type="component" value="Unassembled WGS sequence"/>
</dbReference>